<protein>
    <submittedName>
        <fullName evidence="2">Uncharacterized protein</fullName>
    </submittedName>
</protein>
<feature type="compositionally biased region" description="Basic and acidic residues" evidence="1">
    <location>
        <begin position="44"/>
        <end position="53"/>
    </location>
</feature>
<evidence type="ECO:0000313" key="2">
    <source>
        <dbReference type="EMBL" id="MCD7454475.1"/>
    </source>
</evidence>
<evidence type="ECO:0000313" key="3">
    <source>
        <dbReference type="Proteomes" id="UP000823775"/>
    </source>
</evidence>
<reference evidence="2 3" key="1">
    <citation type="journal article" date="2021" name="BMC Genomics">
        <title>Datura genome reveals duplications of psychoactive alkaloid biosynthetic genes and high mutation rate following tissue culture.</title>
        <authorList>
            <person name="Rajewski A."/>
            <person name="Carter-House D."/>
            <person name="Stajich J."/>
            <person name="Litt A."/>
        </authorList>
    </citation>
    <scope>NUCLEOTIDE SEQUENCE [LARGE SCALE GENOMIC DNA]</scope>
    <source>
        <strain evidence="2">AR-01</strain>
    </source>
</reference>
<accession>A0ABS8S7H1</accession>
<name>A0ABS8S7H1_DATST</name>
<keyword evidence="3" id="KW-1185">Reference proteome</keyword>
<organism evidence="2 3">
    <name type="scientific">Datura stramonium</name>
    <name type="common">Jimsonweed</name>
    <name type="synonym">Common thornapple</name>
    <dbReference type="NCBI Taxonomy" id="4076"/>
    <lineage>
        <taxon>Eukaryota</taxon>
        <taxon>Viridiplantae</taxon>
        <taxon>Streptophyta</taxon>
        <taxon>Embryophyta</taxon>
        <taxon>Tracheophyta</taxon>
        <taxon>Spermatophyta</taxon>
        <taxon>Magnoliopsida</taxon>
        <taxon>eudicotyledons</taxon>
        <taxon>Gunneridae</taxon>
        <taxon>Pentapetalae</taxon>
        <taxon>asterids</taxon>
        <taxon>lamiids</taxon>
        <taxon>Solanales</taxon>
        <taxon>Solanaceae</taxon>
        <taxon>Solanoideae</taxon>
        <taxon>Datureae</taxon>
        <taxon>Datura</taxon>
    </lineage>
</organism>
<sequence length="73" mass="7898">MFGHKLSNGCRCITQRPTAYDMSDGASNTAATNMRAPEAPVPRPPHDGTSEEELRGSIQMLIQLVAAQSCHQD</sequence>
<dbReference type="Proteomes" id="UP000823775">
    <property type="component" value="Unassembled WGS sequence"/>
</dbReference>
<comment type="caution">
    <text evidence="2">The sequence shown here is derived from an EMBL/GenBank/DDBJ whole genome shotgun (WGS) entry which is preliminary data.</text>
</comment>
<dbReference type="EMBL" id="JACEIK010000303">
    <property type="protein sequence ID" value="MCD7454475.1"/>
    <property type="molecule type" value="Genomic_DNA"/>
</dbReference>
<feature type="region of interest" description="Disordered" evidence="1">
    <location>
        <begin position="23"/>
        <end position="53"/>
    </location>
</feature>
<evidence type="ECO:0000256" key="1">
    <source>
        <dbReference type="SAM" id="MobiDB-lite"/>
    </source>
</evidence>
<gene>
    <name evidence="2" type="ORF">HAX54_024967</name>
</gene>
<proteinExistence type="predicted"/>